<sequence length="258" mass="27235">MRALWLTAGAVATVIALAISTVGLWYGFARARTPTDVTMRSIPFDGDQVRIQAGKGQVSLTVVPGQAGELLIQRALRWSRDRPAITEDWDSASATLRLDALCPGSDQPRGPLCKADYIVTVPPETVLEARTSGGELSAGELFGDLRLTTVSGNVRVSALSGDLWVRTGTGQVDGDRLRSDRADVEVGSGDVRLDFQSAPSDVKAVVRTSGDVNLSVPPSLYDVTADGVNTTIGVRRAGNASRKITAKAPDGVVTVCCR</sequence>
<evidence type="ECO:0000313" key="2">
    <source>
        <dbReference type="EMBL" id="GAA2215877.1"/>
    </source>
</evidence>
<keyword evidence="3" id="KW-1185">Reference proteome</keyword>
<feature type="domain" description="DUF4097" evidence="1">
    <location>
        <begin position="127"/>
        <end position="253"/>
    </location>
</feature>
<dbReference type="Proteomes" id="UP001499843">
    <property type="component" value="Unassembled WGS sequence"/>
</dbReference>
<evidence type="ECO:0000259" key="1">
    <source>
        <dbReference type="Pfam" id="PF13349"/>
    </source>
</evidence>
<dbReference type="RefSeq" id="WP_344494965.1">
    <property type="nucleotide sequence ID" value="NZ_BAAAQX010000056.1"/>
</dbReference>
<dbReference type="InterPro" id="IPR025164">
    <property type="entry name" value="Toastrack_DUF4097"/>
</dbReference>
<gene>
    <name evidence="2" type="ORF">GCM10009850_113450</name>
</gene>
<organism evidence="2 3">
    <name type="scientific">Nonomuraea monospora</name>
    <dbReference type="NCBI Taxonomy" id="568818"/>
    <lineage>
        <taxon>Bacteria</taxon>
        <taxon>Bacillati</taxon>
        <taxon>Actinomycetota</taxon>
        <taxon>Actinomycetes</taxon>
        <taxon>Streptosporangiales</taxon>
        <taxon>Streptosporangiaceae</taxon>
        <taxon>Nonomuraea</taxon>
    </lineage>
</organism>
<dbReference type="Pfam" id="PF13349">
    <property type="entry name" value="DUF4097"/>
    <property type="match status" value="1"/>
</dbReference>
<dbReference type="Gene3D" id="2.160.20.120">
    <property type="match status" value="1"/>
</dbReference>
<comment type="caution">
    <text evidence="2">The sequence shown here is derived from an EMBL/GenBank/DDBJ whole genome shotgun (WGS) entry which is preliminary data.</text>
</comment>
<name>A0ABN3D248_9ACTN</name>
<protein>
    <recommendedName>
        <fullName evidence="1">DUF4097 domain-containing protein</fullName>
    </recommendedName>
</protein>
<dbReference type="EMBL" id="BAAAQX010000056">
    <property type="protein sequence ID" value="GAA2215877.1"/>
    <property type="molecule type" value="Genomic_DNA"/>
</dbReference>
<proteinExistence type="predicted"/>
<accession>A0ABN3D248</accession>
<evidence type="ECO:0000313" key="3">
    <source>
        <dbReference type="Proteomes" id="UP001499843"/>
    </source>
</evidence>
<reference evidence="2 3" key="1">
    <citation type="journal article" date="2019" name="Int. J. Syst. Evol. Microbiol.">
        <title>The Global Catalogue of Microorganisms (GCM) 10K type strain sequencing project: providing services to taxonomists for standard genome sequencing and annotation.</title>
        <authorList>
            <consortium name="The Broad Institute Genomics Platform"/>
            <consortium name="The Broad Institute Genome Sequencing Center for Infectious Disease"/>
            <person name="Wu L."/>
            <person name="Ma J."/>
        </authorList>
    </citation>
    <scope>NUCLEOTIDE SEQUENCE [LARGE SCALE GENOMIC DNA]</scope>
    <source>
        <strain evidence="2 3">JCM 16114</strain>
    </source>
</reference>